<keyword evidence="11" id="KW-0489">Methyltransferase</keyword>
<evidence type="ECO:0000256" key="8">
    <source>
        <dbReference type="ARBA" id="ARBA00048428"/>
    </source>
</evidence>
<dbReference type="PANTHER" id="PTHR43675:SF8">
    <property type="entry name" value="ARSENITE METHYLTRANSFERASE"/>
    <property type="match status" value="1"/>
</dbReference>
<organism evidence="11 12">
    <name type="scientific">Phormidium yuhuli AB48</name>
    <dbReference type="NCBI Taxonomy" id="2940671"/>
    <lineage>
        <taxon>Bacteria</taxon>
        <taxon>Bacillati</taxon>
        <taxon>Cyanobacteriota</taxon>
        <taxon>Cyanophyceae</taxon>
        <taxon>Oscillatoriophycideae</taxon>
        <taxon>Oscillatoriales</taxon>
        <taxon>Oscillatoriaceae</taxon>
        <taxon>Phormidium</taxon>
        <taxon>Phormidium yuhuli</taxon>
    </lineage>
</organism>
<dbReference type="Proteomes" id="UP001056708">
    <property type="component" value="Chromosome"/>
</dbReference>
<dbReference type="SUPFAM" id="SSF53335">
    <property type="entry name" value="S-adenosyl-L-methionine-dependent methyltransferases"/>
    <property type="match status" value="1"/>
</dbReference>
<evidence type="ECO:0000256" key="3">
    <source>
        <dbReference type="ARBA" id="ARBA00034487"/>
    </source>
</evidence>
<keyword evidence="1" id="KW-0808">Transferase</keyword>
<sequence length="310" mass="34713">MSPTQNPSQPQAPSYDVEQVVLQRYQDGAEQVQPSLCCPTDYDDRYLKLIPQEILDKDYGCGDPSRYVEAGETVLDLGSGAGKICYILSQKVGADGSVIGVDFNDTMLALAGKYQAEIAQKIGYQNVTFVKGKIQDLALDLQLVQTWLREHPIEDLEGLFKFEQWCDRLRREQPLIADNSIDVVVSNCVLNLVHPRDKQQLFQDIFRVLKPGGRAVISDIVSDHYPTETILNDPDLWSGCIAGAFQEDDFPKRFEQVGFQDIEILSRQAEPWQVVDGIEFRSLTLRAYKGGRPESSEKTSSASPKRSCCG</sequence>
<evidence type="ECO:0000256" key="9">
    <source>
        <dbReference type="SAM" id="MobiDB-lite"/>
    </source>
</evidence>
<dbReference type="Pfam" id="PF13847">
    <property type="entry name" value="Methyltransf_31"/>
    <property type="match status" value="1"/>
</dbReference>
<dbReference type="InterPro" id="IPR029063">
    <property type="entry name" value="SAM-dependent_MTases_sf"/>
</dbReference>
<dbReference type="InterPro" id="IPR025714">
    <property type="entry name" value="Methyltranfer_dom"/>
</dbReference>
<comment type="similarity">
    <text evidence="3">Belongs to the methyltransferase superfamily. Arsenite methyltransferase family.</text>
</comment>
<dbReference type="GO" id="GO:0008168">
    <property type="term" value="F:methyltransferase activity"/>
    <property type="evidence" value="ECO:0007669"/>
    <property type="project" value="UniProtKB-KW"/>
</dbReference>
<accession>A0ABY5AMH6</accession>
<dbReference type="CDD" id="cd02440">
    <property type="entry name" value="AdoMet_MTases"/>
    <property type="match status" value="1"/>
</dbReference>
<feature type="region of interest" description="Disordered" evidence="9">
    <location>
        <begin position="290"/>
        <end position="310"/>
    </location>
</feature>
<protein>
    <recommendedName>
        <fullName evidence="5">Arsenite methyltransferase</fullName>
        <ecNumber evidence="4">2.1.1.137</ecNumber>
    </recommendedName>
</protein>
<evidence type="ECO:0000256" key="1">
    <source>
        <dbReference type="ARBA" id="ARBA00022679"/>
    </source>
</evidence>
<evidence type="ECO:0000313" key="11">
    <source>
        <dbReference type="EMBL" id="USR90417.1"/>
    </source>
</evidence>
<dbReference type="PANTHER" id="PTHR43675">
    <property type="entry name" value="ARSENITE METHYLTRANSFERASE"/>
    <property type="match status" value="1"/>
</dbReference>
<evidence type="ECO:0000256" key="6">
    <source>
        <dbReference type="ARBA" id="ARBA00047941"/>
    </source>
</evidence>
<dbReference type="EC" id="2.1.1.137" evidence="4"/>
<gene>
    <name evidence="11" type="ORF">NEA10_16475</name>
</gene>
<dbReference type="RefSeq" id="WP_252662447.1">
    <property type="nucleotide sequence ID" value="NZ_CP098611.1"/>
</dbReference>
<evidence type="ECO:0000256" key="4">
    <source>
        <dbReference type="ARBA" id="ARBA00034521"/>
    </source>
</evidence>
<dbReference type="GO" id="GO:0032259">
    <property type="term" value="P:methylation"/>
    <property type="evidence" value="ECO:0007669"/>
    <property type="project" value="UniProtKB-KW"/>
</dbReference>
<comment type="catalytic activity">
    <reaction evidence="8">
        <text>arsenic triglutathione + 3 [thioredoxin]-dithiol + 3 S-adenosyl-L-methionine = trimethylarsine + 3 [thioredoxin]-disulfide + 3 glutathione + 3 S-adenosyl-L-homocysteine + 3 H(+)</text>
        <dbReference type="Rhea" id="RHEA:69432"/>
        <dbReference type="Rhea" id="RHEA-COMP:10698"/>
        <dbReference type="Rhea" id="RHEA-COMP:10700"/>
        <dbReference type="ChEBI" id="CHEBI:15378"/>
        <dbReference type="ChEBI" id="CHEBI:27130"/>
        <dbReference type="ChEBI" id="CHEBI:29950"/>
        <dbReference type="ChEBI" id="CHEBI:50058"/>
        <dbReference type="ChEBI" id="CHEBI:57856"/>
        <dbReference type="ChEBI" id="CHEBI:57925"/>
        <dbReference type="ChEBI" id="CHEBI:59789"/>
        <dbReference type="ChEBI" id="CHEBI:183640"/>
        <dbReference type="EC" id="2.1.1.137"/>
    </reaction>
</comment>
<name>A0ABY5AMH6_9CYAN</name>
<reference evidence="11" key="1">
    <citation type="submission" date="2022-06" db="EMBL/GenBank/DDBJ databases">
        <title>Genome sequence of Phormidium yuhuli AB48 isolated from an industrial photobioreactor environment.</title>
        <authorList>
            <person name="Qiu Y."/>
            <person name="Noonan A.J.C."/>
            <person name="Dofher K."/>
            <person name="Koch M."/>
            <person name="Kieft B."/>
            <person name="Lin X."/>
            <person name="Ziels R.M."/>
            <person name="Hallam S.J."/>
        </authorList>
    </citation>
    <scope>NUCLEOTIDE SEQUENCE</scope>
    <source>
        <strain evidence="11">AB48</strain>
    </source>
</reference>
<evidence type="ECO:0000256" key="5">
    <source>
        <dbReference type="ARBA" id="ARBA00034545"/>
    </source>
</evidence>
<proteinExistence type="inferred from homology"/>
<comment type="catalytic activity">
    <reaction evidence="7">
        <text>arsenic triglutathione + 2 [thioredoxin]-dithiol + 2 S-adenosyl-L-methionine + H2O = dimethylarsinous acid + 2 [thioredoxin]-disulfide + 3 glutathione + 2 S-adenosyl-L-homocysteine + 2 H(+)</text>
        <dbReference type="Rhea" id="RHEA:69464"/>
        <dbReference type="Rhea" id="RHEA-COMP:10698"/>
        <dbReference type="Rhea" id="RHEA-COMP:10700"/>
        <dbReference type="ChEBI" id="CHEBI:15377"/>
        <dbReference type="ChEBI" id="CHEBI:15378"/>
        <dbReference type="ChEBI" id="CHEBI:23808"/>
        <dbReference type="ChEBI" id="CHEBI:29950"/>
        <dbReference type="ChEBI" id="CHEBI:50058"/>
        <dbReference type="ChEBI" id="CHEBI:57856"/>
        <dbReference type="ChEBI" id="CHEBI:57925"/>
        <dbReference type="ChEBI" id="CHEBI:59789"/>
        <dbReference type="ChEBI" id="CHEBI:183640"/>
        <dbReference type="EC" id="2.1.1.137"/>
    </reaction>
</comment>
<evidence type="ECO:0000256" key="2">
    <source>
        <dbReference type="ARBA" id="ARBA00022691"/>
    </source>
</evidence>
<evidence type="ECO:0000259" key="10">
    <source>
        <dbReference type="Pfam" id="PF13847"/>
    </source>
</evidence>
<keyword evidence="2" id="KW-0949">S-adenosyl-L-methionine</keyword>
<dbReference type="Gene3D" id="3.40.50.150">
    <property type="entry name" value="Vaccinia Virus protein VP39"/>
    <property type="match status" value="2"/>
</dbReference>
<feature type="domain" description="Methyltransferase" evidence="10">
    <location>
        <begin position="70"/>
        <end position="256"/>
    </location>
</feature>
<evidence type="ECO:0000313" key="12">
    <source>
        <dbReference type="Proteomes" id="UP001056708"/>
    </source>
</evidence>
<dbReference type="EMBL" id="CP098611">
    <property type="protein sequence ID" value="USR90417.1"/>
    <property type="molecule type" value="Genomic_DNA"/>
</dbReference>
<comment type="catalytic activity">
    <reaction evidence="6">
        <text>arsenic triglutathione + [thioredoxin]-dithiol + S-adenosyl-L-methionine + 2 H2O = methylarsonous acid + [thioredoxin]-disulfide + 3 glutathione + S-adenosyl-L-homocysteine + H(+)</text>
        <dbReference type="Rhea" id="RHEA:69460"/>
        <dbReference type="Rhea" id="RHEA-COMP:10698"/>
        <dbReference type="Rhea" id="RHEA-COMP:10700"/>
        <dbReference type="ChEBI" id="CHEBI:15377"/>
        <dbReference type="ChEBI" id="CHEBI:15378"/>
        <dbReference type="ChEBI" id="CHEBI:17826"/>
        <dbReference type="ChEBI" id="CHEBI:29950"/>
        <dbReference type="ChEBI" id="CHEBI:50058"/>
        <dbReference type="ChEBI" id="CHEBI:57856"/>
        <dbReference type="ChEBI" id="CHEBI:57925"/>
        <dbReference type="ChEBI" id="CHEBI:59789"/>
        <dbReference type="ChEBI" id="CHEBI:183640"/>
        <dbReference type="EC" id="2.1.1.137"/>
    </reaction>
</comment>
<evidence type="ECO:0000256" key="7">
    <source>
        <dbReference type="ARBA" id="ARBA00047943"/>
    </source>
</evidence>
<keyword evidence="12" id="KW-1185">Reference proteome</keyword>
<dbReference type="InterPro" id="IPR026669">
    <property type="entry name" value="Arsenite_MeTrfase-like"/>
</dbReference>